<evidence type="ECO:0000313" key="3">
    <source>
        <dbReference type="Proteomes" id="UP000008311"/>
    </source>
</evidence>
<dbReference type="EMBL" id="EQ973775">
    <property type="protein sequence ID" value="EEF50579.1"/>
    <property type="molecule type" value="Genomic_DNA"/>
</dbReference>
<dbReference type="InParanoid" id="B9RDX1"/>
<dbReference type="Proteomes" id="UP000008311">
    <property type="component" value="Unassembled WGS sequence"/>
</dbReference>
<evidence type="ECO:0000256" key="1">
    <source>
        <dbReference type="SAM" id="Phobius"/>
    </source>
</evidence>
<feature type="transmembrane region" description="Helical" evidence="1">
    <location>
        <begin position="6"/>
        <end position="29"/>
    </location>
</feature>
<organism evidence="2 3">
    <name type="scientific">Ricinus communis</name>
    <name type="common">Castor bean</name>
    <dbReference type="NCBI Taxonomy" id="3988"/>
    <lineage>
        <taxon>Eukaryota</taxon>
        <taxon>Viridiplantae</taxon>
        <taxon>Streptophyta</taxon>
        <taxon>Embryophyta</taxon>
        <taxon>Tracheophyta</taxon>
        <taxon>Spermatophyta</taxon>
        <taxon>Magnoliopsida</taxon>
        <taxon>eudicotyledons</taxon>
        <taxon>Gunneridae</taxon>
        <taxon>Pentapetalae</taxon>
        <taxon>rosids</taxon>
        <taxon>fabids</taxon>
        <taxon>Malpighiales</taxon>
        <taxon>Euphorbiaceae</taxon>
        <taxon>Acalyphoideae</taxon>
        <taxon>Acalypheae</taxon>
        <taxon>Ricinus</taxon>
    </lineage>
</organism>
<accession>B9RDX1</accession>
<proteinExistence type="predicted"/>
<gene>
    <name evidence="2" type="ORF">RCOM_1616360</name>
</gene>
<keyword evidence="1" id="KW-1133">Transmembrane helix</keyword>
<protein>
    <submittedName>
        <fullName evidence="2">Uncharacterized protein</fullName>
    </submittedName>
</protein>
<keyword evidence="3" id="KW-1185">Reference proteome</keyword>
<keyword evidence="1" id="KW-0812">Transmembrane</keyword>
<dbReference type="AlphaFoldDB" id="B9RDX1"/>
<keyword evidence="1" id="KW-0472">Membrane</keyword>
<evidence type="ECO:0000313" key="2">
    <source>
        <dbReference type="EMBL" id="EEF50579.1"/>
    </source>
</evidence>
<name>B9RDX1_RICCO</name>
<reference evidence="3" key="1">
    <citation type="journal article" date="2010" name="Nat. Biotechnol.">
        <title>Draft genome sequence of the oilseed species Ricinus communis.</title>
        <authorList>
            <person name="Chan A.P."/>
            <person name="Crabtree J."/>
            <person name="Zhao Q."/>
            <person name="Lorenzi H."/>
            <person name="Orvis J."/>
            <person name="Puiu D."/>
            <person name="Melake-Berhan A."/>
            <person name="Jones K.M."/>
            <person name="Redman J."/>
            <person name="Chen G."/>
            <person name="Cahoon E.B."/>
            <person name="Gedil M."/>
            <person name="Stanke M."/>
            <person name="Haas B.J."/>
            <person name="Wortman J.R."/>
            <person name="Fraser-Liggett C.M."/>
            <person name="Ravel J."/>
            <person name="Rabinowicz P.D."/>
        </authorList>
    </citation>
    <scope>NUCLEOTIDE SEQUENCE [LARGE SCALE GENOMIC DNA]</scope>
    <source>
        <strain evidence="3">cv. Hale</strain>
    </source>
</reference>
<sequence length="64" mass="6757">MLRHDGYLEVVSIACGMVAGTTLLSIGAASTRSIDLTSNKLISRGINRLTSVERSVREGPSSAH</sequence>